<dbReference type="RefSeq" id="WP_101590159.1">
    <property type="nucleotide sequence ID" value="NZ_FXZM01000027.1"/>
</dbReference>
<proteinExistence type="predicted"/>
<gene>
    <name evidence="2" type="ORF">BJEO58_02884</name>
</gene>
<sequence length="391" mass="41785">MATDMLTWARRQVFEPMNLSSSERFVLLLLADNSSWDEDTGRWYAFPFQKTLARESGLSERTVKRAISRLLELRVISTERRKRASGFIAGNGYVFHPEVVAEPITRTVNDAVEAVGEQISGPGFSGGDTMSSLEIAGGDTMSPDPNDPHDPRRGHSVPSGPQGTPCPLGGDTVALPTRADREDVRARLNRHSESSSSSAGEAAAGAADNEDDEQSSSQPNAPAHGFGTAASAEERTEPDTWRGVGLDVLGAQVVEATGLDCGRNELVWLVDSILARSRRQVGRPASFVRTAIANDPAGTRAELLVQFGAPPATVEGAAGGVRRKKSPPCPIPEHAEQGLLKVNCPACRGIWDEPFPAVITRSVFEQLDGVVQERVLRAAGVEVLDDESATA</sequence>
<dbReference type="AlphaFoldDB" id="A0A2H1L8R1"/>
<feature type="region of interest" description="Disordered" evidence="1">
    <location>
        <begin position="118"/>
        <end position="174"/>
    </location>
</feature>
<dbReference type="Pfam" id="PF13730">
    <property type="entry name" value="HTH_36"/>
    <property type="match status" value="1"/>
</dbReference>
<protein>
    <submittedName>
        <fullName evidence="2">Helix-turn-helix domain-containing protein</fullName>
    </submittedName>
</protein>
<evidence type="ECO:0000313" key="3">
    <source>
        <dbReference type="Proteomes" id="UP000234462"/>
    </source>
</evidence>
<dbReference type="InterPro" id="IPR036388">
    <property type="entry name" value="WH-like_DNA-bd_sf"/>
</dbReference>
<accession>A0A2H1L8R1</accession>
<dbReference type="Gene3D" id="1.10.10.10">
    <property type="entry name" value="Winged helix-like DNA-binding domain superfamily/Winged helix DNA-binding domain"/>
    <property type="match status" value="1"/>
</dbReference>
<organism evidence="2 3">
    <name type="scientific">Brevibacterium jeotgali</name>
    <dbReference type="NCBI Taxonomy" id="1262550"/>
    <lineage>
        <taxon>Bacteria</taxon>
        <taxon>Bacillati</taxon>
        <taxon>Actinomycetota</taxon>
        <taxon>Actinomycetes</taxon>
        <taxon>Micrococcales</taxon>
        <taxon>Brevibacteriaceae</taxon>
        <taxon>Brevibacterium</taxon>
    </lineage>
</organism>
<feature type="compositionally biased region" description="Low complexity" evidence="1">
    <location>
        <begin position="194"/>
        <end position="207"/>
    </location>
</feature>
<keyword evidence="3" id="KW-1185">Reference proteome</keyword>
<reference evidence="3" key="1">
    <citation type="submission" date="2017-03" db="EMBL/GenBank/DDBJ databases">
        <authorList>
            <person name="Monnet C."/>
        </authorList>
    </citation>
    <scope>NUCLEOTIDE SEQUENCE [LARGE SCALE GENOMIC DNA]</scope>
    <source>
        <strain evidence="3">SJ5-8</strain>
    </source>
</reference>
<evidence type="ECO:0000256" key="1">
    <source>
        <dbReference type="SAM" id="MobiDB-lite"/>
    </source>
</evidence>
<evidence type="ECO:0000313" key="2">
    <source>
        <dbReference type="EMBL" id="SMY13272.1"/>
    </source>
</evidence>
<dbReference type="Proteomes" id="UP000234462">
    <property type="component" value="Unassembled WGS sequence"/>
</dbReference>
<name>A0A2H1L8R1_9MICO</name>
<dbReference type="OrthoDB" id="4807742at2"/>
<dbReference type="EMBL" id="FXZM01000027">
    <property type="protein sequence ID" value="SMY13272.1"/>
    <property type="molecule type" value="Genomic_DNA"/>
</dbReference>
<feature type="region of interest" description="Disordered" evidence="1">
    <location>
        <begin position="186"/>
        <end position="238"/>
    </location>
</feature>